<dbReference type="PANTHER" id="PTHR43130">
    <property type="entry name" value="ARAC-FAMILY TRANSCRIPTIONAL REGULATOR"/>
    <property type="match status" value="1"/>
</dbReference>
<evidence type="ECO:0000256" key="4">
    <source>
        <dbReference type="SAM" id="MobiDB-lite"/>
    </source>
</evidence>
<feature type="compositionally biased region" description="Basic and acidic residues" evidence="4">
    <location>
        <begin position="1"/>
        <end position="12"/>
    </location>
</feature>
<dbReference type="InterPro" id="IPR002818">
    <property type="entry name" value="DJ-1/PfpI"/>
</dbReference>
<dbReference type="PROSITE" id="PS00041">
    <property type="entry name" value="HTH_ARAC_FAMILY_1"/>
    <property type="match status" value="1"/>
</dbReference>
<feature type="region of interest" description="Disordered" evidence="4">
    <location>
        <begin position="1"/>
        <end position="34"/>
    </location>
</feature>
<evidence type="ECO:0000259" key="5">
    <source>
        <dbReference type="PROSITE" id="PS01124"/>
    </source>
</evidence>
<dbReference type="Gene3D" id="1.10.10.60">
    <property type="entry name" value="Homeodomain-like"/>
    <property type="match status" value="1"/>
</dbReference>
<dbReference type="Pfam" id="PF12833">
    <property type="entry name" value="HTH_18"/>
    <property type="match status" value="1"/>
</dbReference>
<dbReference type="SMART" id="SM00342">
    <property type="entry name" value="HTH_ARAC"/>
    <property type="match status" value="1"/>
</dbReference>
<dbReference type="InterPro" id="IPR009057">
    <property type="entry name" value="Homeodomain-like_sf"/>
</dbReference>
<dbReference type="eggNOG" id="COG4977">
    <property type="taxonomic scope" value="Bacteria"/>
</dbReference>
<keyword evidence="2" id="KW-0238">DNA-binding</keyword>
<dbReference type="RefSeq" id="WP_015794749.1">
    <property type="nucleotide sequence ID" value="NC_013131.1"/>
</dbReference>
<reference evidence="6 7" key="1">
    <citation type="journal article" date="2009" name="Stand. Genomic Sci.">
        <title>Complete genome sequence of Catenulispora acidiphila type strain (ID 139908).</title>
        <authorList>
            <person name="Copeland A."/>
            <person name="Lapidus A."/>
            <person name="Glavina Del Rio T."/>
            <person name="Nolan M."/>
            <person name="Lucas S."/>
            <person name="Chen F."/>
            <person name="Tice H."/>
            <person name="Cheng J.F."/>
            <person name="Bruce D."/>
            <person name="Goodwin L."/>
            <person name="Pitluck S."/>
            <person name="Mikhailova N."/>
            <person name="Pati A."/>
            <person name="Ivanova N."/>
            <person name="Mavromatis K."/>
            <person name="Chen A."/>
            <person name="Palaniappan K."/>
            <person name="Chain P."/>
            <person name="Land M."/>
            <person name="Hauser L."/>
            <person name="Chang Y.J."/>
            <person name="Jeffries C.D."/>
            <person name="Chertkov O."/>
            <person name="Brettin T."/>
            <person name="Detter J.C."/>
            <person name="Han C."/>
            <person name="Ali Z."/>
            <person name="Tindall B.J."/>
            <person name="Goker M."/>
            <person name="Bristow J."/>
            <person name="Eisen J.A."/>
            <person name="Markowitz V."/>
            <person name="Hugenholtz P."/>
            <person name="Kyrpides N.C."/>
            <person name="Klenk H.P."/>
        </authorList>
    </citation>
    <scope>NUCLEOTIDE SEQUENCE [LARGE SCALE GENOMIC DNA]</scope>
    <source>
        <strain evidence="7">DSM 44928 / JCM 14897 / NBRC 102108 / NRRL B-24433 / ID139908</strain>
    </source>
</reference>
<evidence type="ECO:0000313" key="7">
    <source>
        <dbReference type="Proteomes" id="UP000000851"/>
    </source>
</evidence>
<protein>
    <submittedName>
        <fullName evidence="6">Transcriptional regulator, AraC family</fullName>
    </submittedName>
</protein>
<dbReference type="GO" id="GO:0043565">
    <property type="term" value="F:sequence-specific DNA binding"/>
    <property type="evidence" value="ECO:0007669"/>
    <property type="project" value="InterPro"/>
</dbReference>
<dbReference type="GO" id="GO:0003700">
    <property type="term" value="F:DNA-binding transcription factor activity"/>
    <property type="evidence" value="ECO:0007669"/>
    <property type="project" value="InterPro"/>
</dbReference>
<dbReference type="Pfam" id="PF01965">
    <property type="entry name" value="DJ-1_PfpI"/>
    <property type="match status" value="1"/>
</dbReference>
<sequence length="362" mass="38523">MVETMEKVEDTGGRASRNGDVWPAAEPGRRPRDAADKVRKAHKAAGKHTVAVAVTEGAPIFEISIPVEVFGRIRPGMPELGYDVRICNPESGPVSSSGFTALAGDSYAALLTADTVIVPAVGDIYTEPAADLVAAVRQAHANGARVASLCSGAFVLAAAGLLDGRRATTHWYYAQEFRKRFPAVDLDPAVLYIDDGDVLTSAGTTAGIDLCVAIVAADHGADVANTLSRRLVAPTHRSGGQAQYVDTPAPLARRDNLGPLLDWMRTHLAETLTVADLARHANVAERTLIRRFHTAVGTTPGKWLTEQRVLHARRLLETTDLPVDRVASAAGLGGAANLRHHFTEVVGVAPSDYRRAFRQPGV</sequence>
<keyword evidence="3" id="KW-0804">Transcription</keyword>
<evidence type="ECO:0000256" key="2">
    <source>
        <dbReference type="ARBA" id="ARBA00023125"/>
    </source>
</evidence>
<proteinExistence type="predicted"/>
<dbReference type="HOGENOM" id="CLU_000445_59_0_11"/>
<dbReference type="STRING" id="479433.Caci_6166"/>
<dbReference type="InterPro" id="IPR029062">
    <property type="entry name" value="Class_I_gatase-like"/>
</dbReference>
<evidence type="ECO:0000256" key="1">
    <source>
        <dbReference type="ARBA" id="ARBA00023015"/>
    </source>
</evidence>
<keyword evidence="1" id="KW-0805">Transcription regulation</keyword>
<dbReference type="CDD" id="cd03137">
    <property type="entry name" value="GATase1_AraC_1"/>
    <property type="match status" value="1"/>
</dbReference>
<evidence type="ECO:0000313" key="6">
    <source>
        <dbReference type="EMBL" id="ACU75020.1"/>
    </source>
</evidence>
<feature type="domain" description="HTH araC/xylS-type" evidence="5">
    <location>
        <begin position="258"/>
        <end position="356"/>
    </location>
</feature>
<dbReference type="InterPro" id="IPR052158">
    <property type="entry name" value="INH-QAR"/>
</dbReference>
<dbReference type="SUPFAM" id="SSF46689">
    <property type="entry name" value="Homeodomain-like"/>
    <property type="match status" value="2"/>
</dbReference>
<dbReference type="InParanoid" id="C7QIE3"/>
<dbReference type="InterPro" id="IPR018062">
    <property type="entry name" value="HTH_AraC-typ_CS"/>
</dbReference>
<name>C7QIE3_CATAD</name>
<dbReference type="PANTHER" id="PTHR43130:SF3">
    <property type="entry name" value="HTH-TYPE TRANSCRIPTIONAL REGULATOR RV1931C"/>
    <property type="match status" value="1"/>
</dbReference>
<dbReference type="Proteomes" id="UP000000851">
    <property type="component" value="Chromosome"/>
</dbReference>
<organism evidence="6 7">
    <name type="scientific">Catenulispora acidiphila (strain DSM 44928 / JCM 14897 / NBRC 102108 / NRRL B-24433 / ID139908)</name>
    <dbReference type="NCBI Taxonomy" id="479433"/>
    <lineage>
        <taxon>Bacteria</taxon>
        <taxon>Bacillati</taxon>
        <taxon>Actinomycetota</taxon>
        <taxon>Actinomycetes</taxon>
        <taxon>Catenulisporales</taxon>
        <taxon>Catenulisporaceae</taxon>
        <taxon>Catenulispora</taxon>
    </lineage>
</organism>
<keyword evidence="7" id="KW-1185">Reference proteome</keyword>
<dbReference type="AlphaFoldDB" id="C7QIE3"/>
<dbReference type="Gene3D" id="3.40.50.880">
    <property type="match status" value="1"/>
</dbReference>
<dbReference type="EMBL" id="CP001700">
    <property type="protein sequence ID" value="ACU75020.1"/>
    <property type="molecule type" value="Genomic_DNA"/>
</dbReference>
<dbReference type="InterPro" id="IPR018060">
    <property type="entry name" value="HTH_AraC"/>
</dbReference>
<dbReference type="PROSITE" id="PS01124">
    <property type="entry name" value="HTH_ARAC_FAMILY_2"/>
    <property type="match status" value="1"/>
</dbReference>
<accession>C7QIE3</accession>
<dbReference type="KEGG" id="cai:Caci_6166"/>
<evidence type="ECO:0000256" key="3">
    <source>
        <dbReference type="ARBA" id="ARBA00023163"/>
    </source>
</evidence>
<dbReference type="SUPFAM" id="SSF52317">
    <property type="entry name" value="Class I glutamine amidotransferase-like"/>
    <property type="match status" value="1"/>
</dbReference>
<gene>
    <name evidence="6" type="ordered locus">Caci_6166</name>
</gene>